<keyword evidence="1" id="KW-0678">Repressor</keyword>
<organism evidence="7 8">
    <name type="scientific">Nocardia cyriacigeorgica</name>
    <dbReference type="NCBI Taxonomy" id="135487"/>
    <lineage>
        <taxon>Bacteria</taxon>
        <taxon>Bacillati</taxon>
        <taxon>Actinomycetota</taxon>
        <taxon>Actinomycetes</taxon>
        <taxon>Mycobacteriales</taxon>
        <taxon>Nocardiaceae</taxon>
        <taxon>Nocardia</taxon>
    </lineage>
</organism>
<dbReference type="SUPFAM" id="SSF48498">
    <property type="entry name" value="Tetracyclin repressor-like, C-terminal domain"/>
    <property type="match status" value="1"/>
</dbReference>
<dbReference type="Pfam" id="PF13977">
    <property type="entry name" value="TetR_C_6"/>
    <property type="match status" value="1"/>
</dbReference>
<comment type="caution">
    <text evidence="7">The sequence shown here is derived from an EMBL/GenBank/DDBJ whole genome shotgun (WGS) entry which is preliminary data.</text>
</comment>
<keyword evidence="8" id="KW-1185">Reference proteome</keyword>
<comment type="caution">
    <text evidence="5">Lacks conserved residue(s) required for the propagation of feature annotation.</text>
</comment>
<sequence>MQAKRPGELTAIERARRAQIVQAAIDTIAEMGYARASFSAIARAAGLSSTGIISYHFAGKQNLMAEVMDTILAEFTAFVAARTGHGTPAARLNAFVTANCEFIQGHRNHLVTMLHLQTAAPDTETRDRQANSDRSKLAELFADGQRVGEFREFDPDLMAGFILSLRNGVIVRAASQPDFDLDACSAELLTTIQFATSR</sequence>
<gene>
    <name evidence="7" type="ORF">GV794_18185</name>
</gene>
<reference evidence="7 8" key="1">
    <citation type="submission" date="2020-01" db="EMBL/GenBank/DDBJ databases">
        <title>Genetics and antimicrobial susceptibilities of Nocardia species isolated from the soil; a comparison with species isolated from humans.</title>
        <authorList>
            <person name="Carrasco G."/>
            <person name="Monzon S."/>
            <person name="Sansegundo M."/>
            <person name="Garcia E."/>
            <person name="Garrido N."/>
            <person name="Medina M.J."/>
            <person name="Villalon P."/>
            <person name="Ramirez-Arocha A.C."/>
            <person name="Jimenez P."/>
            <person name="Cuesta I."/>
            <person name="Valdezate S."/>
        </authorList>
    </citation>
    <scope>NUCLEOTIDE SEQUENCE [LARGE SCALE GENOMIC DNA]</scope>
    <source>
        <strain evidence="7 8">CNM20110649</strain>
    </source>
</reference>
<dbReference type="InterPro" id="IPR050109">
    <property type="entry name" value="HTH-type_TetR-like_transc_reg"/>
</dbReference>
<dbReference type="InterPro" id="IPR001647">
    <property type="entry name" value="HTH_TetR"/>
</dbReference>
<dbReference type="EMBL" id="JAAGUX010000032">
    <property type="protein sequence ID" value="NEW57571.1"/>
    <property type="molecule type" value="Genomic_DNA"/>
</dbReference>
<keyword evidence="4" id="KW-0804">Transcription</keyword>
<proteinExistence type="predicted"/>
<evidence type="ECO:0000256" key="1">
    <source>
        <dbReference type="ARBA" id="ARBA00022491"/>
    </source>
</evidence>
<dbReference type="SUPFAM" id="SSF46689">
    <property type="entry name" value="Homeodomain-like"/>
    <property type="match status" value="1"/>
</dbReference>
<dbReference type="RefSeq" id="WP_163821484.1">
    <property type="nucleotide sequence ID" value="NZ_JAAGUX010000032.1"/>
</dbReference>
<name>A0ABX0CNC2_9NOCA</name>
<evidence type="ECO:0000256" key="2">
    <source>
        <dbReference type="ARBA" id="ARBA00023015"/>
    </source>
</evidence>
<evidence type="ECO:0000256" key="3">
    <source>
        <dbReference type="ARBA" id="ARBA00023125"/>
    </source>
</evidence>
<feature type="domain" description="HTH tetR-type" evidence="6">
    <location>
        <begin position="14"/>
        <end position="75"/>
    </location>
</feature>
<keyword evidence="3 5" id="KW-0238">DNA-binding</keyword>
<evidence type="ECO:0000259" key="6">
    <source>
        <dbReference type="PROSITE" id="PS50977"/>
    </source>
</evidence>
<dbReference type="PROSITE" id="PS50977">
    <property type="entry name" value="HTH_TETR_2"/>
    <property type="match status" value="1"/>
</dbReference>
<dbReference type="InterPro" id="IPR036271">
    <property type="entry name" value="Tet_transcr_reg_TetR-rel_C_sf"/>
</dbReference>
<dbReference type="Gene3D" id="1.10.357.10">
    <property type="entry name" value="Tetracycline Repressor, domain 2"/>
    <property type="match status" value="1"/>
</dbReference>
<evidence type="ECO:0000313" key="7">
    <source>
        <dbReference type="EMBL" id="NEW57571.1"/>
    </source>
</evidence>
<dbReference type="Proteomes" id="UP000470876">
    <property type="component" value="Unassembled WGS sequence"/>
</dbReference>
<evidence type="ECO:0000256" key="4">
    <source>
        <dbReference type="ARBA" id="ARBA00023163"/>
    </source>
</evidence>
<dbReference type="PANTHER" id="PTHR30055:SF234">
    <property type="entry name" value="HTH-TYPE TRANSCRIPTIONAL REGULATOR BETI"/>
    <property type="match status" value="1"/>
</dbReference>
<dbReference type="InterPro" id="IPR009057">
    <property type="entry name" value="Homeodomain-like_sf"/>
</dbReference>
<evidence type="ECO:0000256" key="5">
    <source>
        <dbReference type="PROSITE-ProRule" id="PRU00335"/>
    </source>
</evidence>
<evidence type="ECO:0000313" key="8">
    <source>
        <dbReference type="Proteomes" id="UP000470876"/>
    </source>
</evidence>
<accession>A0ABX0CNC2</accession>
<dbReference type="Pfam" id="PF00440">
    <property type="entry name" value="TetR_N"/>
    <property type="match status" value="1"/>
</dbReference>
<dbReference type="PANTHER" id="PTHR30055">
    <property type="entry name" value="HTH-TYPE TRANSCRIPTIONAL REGULATOR RUTR"/>
    <property type="match status" value="1"/>
</dbReference>
<protein>
    <submittedName>
        <fullName evidence="7">TetR/AcrR family transcriptional regulator</fullName>
    </submittedName>
</protein>
<keyword evidence="2" id="KW-0805">Transcription regulation</keyword>
<dbReference type="InterPro" id="IPR039538">
    <property type="entry name" value="BetI_C"/>
</dbReference>